<dbReference type="InterPro" id="IPR050066">
    <property type="entry name" value="UvrABC_protein_C"/>
</dbReference>
<dbReference type="Pfam" id="PF01541">
    <property type="entry name" value="GIY-YIG"/>
    <property type="match status" value="1"/>
</dbReference>
<feature type="domain" description="GIY-YIG" evidence="1">
    <location>
        <begin position="12"/>
        <end position="90"/>
    </location>
</feature>
<comment type="caution">
    <text evidence="2">The sequence shown here is derived from an EMBL/GenBank/DDBJ whole genome shotgun (WGS) entry which is preliminary data.</text>
</comment>
<name>A0A7W9GCL2_9ACTN</name>
<evidence type="ECO:0000313" key="3">
    <source>
        <dbReference type="Proteomes" id="UP000579153"/>
    </source>
</evidence>
<dbReference type="PROSITE" id="PS50164">
    <property type="entry name" value="GIY_YIG"/>
    <property type="match status" value="1"/>
</dbReference>
<protein>
    <submittedName>
        <fullName evidence="2">Excinuclease ABC subunit C</fullName>
    </submittedName>
</protein>
<dbReference type="AlphaFoldDB" id="A0A7W9GCL2"/>
<dbReference type="PANTHER" id="PTHR30562:SF1">
    <property type="entry name" value="UVRABC SYSTEM PROTEIN C"/>
    <property type="match status" value="1"/>
</dbReference>
<dbReference type="SMART" id="SM00465">
    <property type="entry name" value="GIYc"/>
    <property type="match status" value="1"/>
</dbReference>
<dbReference type="InterPro" id="IPR000305">
    <property type="entry name" value="GIY-YIG_endonuc"/>
</dbReference>
<sequence>MSARSSAARLPHEPGVYRFRDRRGQILYLGRATDLRSRVQSYWGDLRDRRHLTRMVARIARIEAVACDSVHEAAWLERNLLEAGLPPWNRTHGVETSIYIVVDPRPRTAGVRTSHVARFDGVVGFGPYLGGTRARQAISGLHRAFPLSYTRDRLTGAERDIAASRGIGPRSRERLAAAVIAALDGTDAGAVREELTAARDRAAAALNFELAARIQEELAAFAWVTSVQRVTVEGGGDQDVCGWADGLAVTFAIRGGRLIGWEQRECGRSAVARGSAGTPPEWAEFARRNAELAAALIRG</sequence>
<dbReference type="Proteomes" id="UP000579153">
    <property type="component" value="Unassembled WGS sequence"/>
</dbReference>
<gene>
    <name evidence="2" type="ORF">HD596_008048</name>
</gene>
<accession>A0A7W9GCL2</accession>
<evidence type="ECO:0000313" key="2">
    <source>
        <dbReference type="EMBL" id="MBB5781292.1"/>
    </source>
</evidence>
<dbReference type="SUPFAM" id="SSF82771">
    <property type="entry name" value="GIY-YIG endonuclease"/>
    <property type="match status" value="1"/>
</dbReference>
<proteinExistence type="predicted"/>
<dbReference type="GO" id="GO:0006289">
    <property type="term" value="P:nucleotide-excision repair"/>
    <property type="evidence" value="ECO:0007669"/>
    <property type="project" value="InterPro"/>
</dbReference>
<keyword evidence="3" id="KW-1185">Reference proteome</keyword>
<dbReference type="InterPro" id="IPR035901">
    <property type="entry name" value="GIY-YIG_endonuc_sf"/>
</dbReference>
<reference evidence="2 3" key="1">
    <citation type="submission" date="2020-08" db="EMBL/GenBank/DDBJ databases">
        <title>Sequencing the genomes of 1000 actinobacteria strains.</title>
        <authorList>
            <person name="Klenk H.-P."/>
        </authorList>
    </citation>
    <scope>NUCLEOTIDE SEQUENCE [LARGE SCALE GENOMIC DNA]</scope>
    <source>
        <strain evidence="2 3">DSM 45507</strain>
    </source>
</reference>
<dbReference type="PANTHER" id="PTHR30562">
    <property type="entry name" value="UVRC/OXIDOREDUCTASE"/>
    <property type="match status" value="1"/>
</dbReference>
<dbReference type="GO" id="GO:0009380">
    <property type="term" value="C:excinuclease repair complex"/>
    <property type="evidence" value="ECO:0007669"/>
    <property type="project" value="TreeGrafter"/>
</dbReference>
<dbReference type="EMBL" id="JACHMB010000001">
    <property type="protein sequence ID" value="MBB5781292.1"/>
    <property type="molecule type" value="Genomic_DNA"/>
</dbReference>
<dbReference type="RefSeq" id="WP_185074620.1">
    <property type="nucleotide sequence ID" value="NZ_JACHMB010000001.1"/>
</dbReference>
<evidence type="ECO:0000259" key="1">
    <source>
        <dbReference type="PROSITE" id="PS50164"/>
    </source>
</evidence>
<organism evidence="2 3">
    <name type="scientific">Nonomuraea jabiensis</name>
    <dbReference type="NCBI Taxonomy" id="882448"/>
    <lineage>
        <taxon>Bacteria</taxon>
        <taxon>Bacillati</taxon>
        <taxon>Actinomycetota</taxon>
        <taxon>Actinomycetes</taxon>
        <taxon>Streptosporangiales</taxon>
        <taxon>Streptosporangiaceae</taxon>
        <taxon>Nonomuraea</taxon>
    </lineage>
</organism>
<dbReference type="CDD" id="cd10434">
    <property type="entry name" value="GIY-YIG_UvrC_Cho"/>
    <property type="match status" value="1"/>
</dbReference>
<dbReference type="InterPro" id="IPR047296">
    <property type="entry name" value="GIY-YIG_UvrC_Cho"/>
</dbReference>
<dbReference type="Gene3D" id="3.40.1440.10">
    <property type="entry name" value="GIY-YIG endonuclease"/>
    <property type="match status" value="1"/>
</dbReference>